<reference evidence="1" key="1">
    <citation type="submission" date="2014-09" db="EMBL/GenBank/DDBJ databases">
        <authorList>
            <person name="Magalhaes I.L.F."/>
            <person name="Oliveira U."/>
            <person name="Santos F.R."/>
            <person name="Vidigal T.H.D.A."/>
            <person name="Brescovit A.D."/>
            <person name="Santos A.J."/>
        </authorList>
    </citation>
    <scope>NUCLEOTIDE SEQUENCE</scope>
    <source>
        <tissue evidence="1">Shoot tissue taken approximately 20 cm above the soil surface</tissue>
    </source>
</reference>
<proteinExistence type="predicted"/>
<name>A0A0A9FHS6_ARUDO</name>
<accession>A0A0A9FHS6</accession>
<protein>
    <submittedName>
        <fullName evidence="1">Uncharacterized protein</fullName>
    </submittedName>
</protein>
<dbReference type="AlphaFoldDB" id="A0A0A9FHS6"/>
<reference evidence="1" key="2">
    <citation type="journal article" date="2015" name="Data Brief">
        <title>Shoot transcriptome of the giant reed, Arundo donax.</title>
        <authorList>
            <person name="Barrero R.A."/>
            <person name="Guerrero F.D."/>
            <person name="Moolhuijzen P."/>
            <person name="Goolsby J.A."/>
            <person name="Tidwell J."/>
            <person name="Bellgard S.E."/>
            <person name="Bellgard M.I."/>
        </authorList>
    </citation>
    <scope>NUCLEOTIDE SEQUENCE</scope>
    <source>
        <tissue evidence="1">Shoot tissue taken approximately 20 cm above the soil surface</tissue>
    </source>
</reference>
<dbReference type="EMBL" id="GBRH01188255">
    <property type="protein sequence ID" value="JAE09641.1"/>
    <property type="molecule type" value="Transcribed_RNA"/>
</dbReference>
<sequence length="50" mass="5782">MEGQVAQLRLSCGTFSTSNKKAFYKNLRKGLRQQKNDVQLLIQITDHMIE</sequence>
<evidence type="ECO:0000313" key="1">
    <source>
        <dbReference type="EMBL" id="JAE09641.1"/>
    </source>
</evidence>
<organism evidence="1">
    <name type="scientific">Arundo donax</name>
    <name type="common">Giant reed</name>
    <name type="synonym">Donax arundinaceus</name>
    <dbReference type="NCBI Taxonomy" id="35708"/>
    <lineage>
        <taxon>Eukaryota</taxon>
        <taxon>Viridiplantae</taxon>
        <taxon>Streptophyta</taxon>
        <taxon>Embryophyta</taxon>
        <taxon>Tracheophyta</taxon>
        <taxon>Spermatophyta</taxon>
        <taxon>Magnoliopsida</taxon>
        <taxon>Liliopsida</taxon>
        <taxon>Poales</taxon>
        <taxon>Poaceae</taxon>
        <taxon>PACMAD clade</taxon>
        <taxon>Arundinoideae</taxon>
        <taxon>Arundineae</taxon>
        <taxon>Arundo</taxon>
    </lineage>
</organism>